<gene>
    <name evidence="3" type="ORF">METZ01_LOCUS355603</name>
</gene>
<dbReference type="AlphaFoldDB" id="A0A382RYH4"/>
<sequence length="294" mass="32912">VKKILIAGGLGYLGGRMAKYFLDNGYSVRITTRIPKNDFPENIPANTSVMQLDYCSEEQLNEAMKGIDTLIHLAGPDAHTNSNDPESLIRQHIQLTGRLLRSAKVNSVKKFIYFSTIHVYGKNMKGTVTEETNPIPVHPFAKAHLEAEGAVASQSKHIAAIIIRCANSFGAPFFKNEKCWELVVNDLCKSAFQNGRLIINSSGQSYRNFIAADDVARAIHHLLELNNKRGFHDIYNMGSSNTVRITDIAKKIQKELKDSFDYDCPIETKISSTENNKENSFIFSINKLLQTGFR</sequence>
<dbReference type="Gene3D" id="3.40.50.720">
    <property type="entry name" value="NAD(P)-binding Rossmann-like Domain"/>
    <property type="match status" value="1"/>
</dbReference>
<organism evidence="3">
    <name type="scientific">marine metagenome</name>
    <dbReference type="NCBI Taxonomy" id="408172"/>
    <lineage>
        <taxon>unclassified sequences</taxon>
        <taxon>metagenomes</taxon>
        <taxon>ecological metagenomes</taxon>
    </lineage>
</organism>
<feature type="non-terminal residue" evidence="3">
    <location>
        <position position="1"/>
    </location>
</feature>
<dbReference type="InterPro" id="IPR001509">
    <property type="entry name" value="Epimerase_deHydtase"/>
</dbReference>
<name>A0A382RYH4_9ZZZZ</name>
<evidence type="ECO:0000259" key="2">
    <source>
        <dbReference type="Pfam" id="PF01370"/>
    </source>
</evidence>
<accession>A0A382RYH4</accession>
<dbReference type="CDD" id="cd08946">
    <property type="entry name" value="SDR_e"/>
    <property type="match status" value="1"/>
</dbReference>
<protein>
    <recommendedName>
        <fullName evidence="2">NAD-dependent epimerase/dehydratase domain-containing protein</fullName>
    </recommendedName>
</protein>
<dbReference type="SUPFAM" id="SSF51735">
    <property type="entry name" value="NAD(P)-binding Rossmann-fold domains"/>
    <property type="match status" value="1"/>
</dbReference>
<dbReference type="InterPro" id="IPR036291">
    <property type="entry name" value="NAD(P)-bd_dom_sf"/>
</dbReference>
<reference evidence="3" key="1">
    <citation type="submission" date="2018-05" db="EMBL/GenBank/DDBJ databases">
        <authorList>
            <person name="Lanie J.A."/>
            <person name="Ng W.-L."/>
            <person name="Kazmierczak K.M."/>
            <person name="Andrzejewski T.M."/>
            <person name="Davidsen T.M."/>
            <person name="Wayne K.J."/>
            <person name="Tettelin H."/>
            <person name="Glass J.I."/>
            <person name="Rusch D."/>
            <person name="Podicherti R."/>
            <person name="Tsui H.-C.T."/>
            <person name="Winkler M.E."/>
        </authorList>
    </citation>
    <scope>NUCLEOTIDE SEQUENCE</scope>
</reference>
<feature type="domain" description="NAD-dependent epimerase/dehydratase" evidence="2">
    <location>
        <begin position="4"/>
        <end position="238"/>
    </location>
</feature>
<proteinExistence type="inferred from homology"/>
<comment type="similarity">
    <text evidence="1">Belongs to the NAD(P)-dependent epimerase/dehydratase family.</text>
</comment>
<evidence type="ECO:0000256" key="1">
    <source>
        <dbReference type="ARBA" id="ARBA00007637"/>
    </source>
</evidence>
<dbReference type="EMBL" id="UINC01125130">
    <property type="protein sequence ID" value="SVD02749.1"/>
    <property type="molecule type" value="Genomic_DNA"/>
</dbReference>
<dbReference type="PANTHER" id="PTHR43000">
    <property type="entry name" value="DTDP-D-GLUCOSE 4,6-DEHYDRATASE-RELATED"/>
    <property type="match status" value="1"/>
</dbReference>
<evidence type="ECO:0000313" key="3">
    <source>
        <dbReference type="EMBL" id="SVD02749.1"/>
    </source>
</evidence>
<feature type="non-terminal residue" evidence="3">
    <location>
        <position position="294"/>
    </location>
</feature>
<dbReference type="Pfam" id="PF01370">
    <property type="entry name" value="Epimerase"/>
    <property type="match status" value="1"/>
</dbReference>